<accession>A0A1A9UKV8</accession>
<dbReference type="Proteomes" id="UP000078200">
    <property type="component" value="Unassembled WGS sequence"/>
</dbReference>
<dbReference type="VEuPathDB" id="VectorBase:GAUT007823"/>
<reference evidence="1" key="1">
    <citation type="submission" date="2020-05" db="UniProtKB">
        <authorList>
            <consortium name="EnsemblMetazoa"/>
        </authorList>
    </citation>
    <scope>IDENTIFICATION</scope>
    <source>
        <strain evidence="1">TTRI</strain>
    </source>
</reference>
<name>A0A1A9UKV8_GLOAU</name>
<evidence type="ECO:0000313" key="1">
    <source>
        <dbReference type="EnsemblMetazoa" id="GAUT007823-PA"/>
    </source>
</evidence>
<organism evidence="1 2">
    <name type="scientific">Glossina austeni</name>
    <name type="common">Savannah tsetse fly</name>
    <dbReference type="NCBI Taxonomy" id="7395"/>
    <lineage>
        <taxon>Eukaryota</taxon>
        <taxon>Metazoa</taxon>
        <taxon>Ecdysozoa</taxon>
        <taxon>Arthropoda</taxon>
        <taxon>Hexapoda</taxon>
        <taxon>Insecta</taxon>
        <taxon>Pterygota</taxon>
        <taxon>Neoptera</taxon>
        <taxon>Endopterygota</taxon>
        <taxon>Diptera</taxon>
        <taxon>Brachycera</taxon>
        <taxon>Muscomorpha</taxon>
        <taxon>Hippoboscoidea</taxon>
        <taxon>Glossinidae</taxon>
        <taxon>Glossina</taxon>
    </lineage>
</organism>
<sequence>MKRRHLAIKLSKRLPWNGFQFGIVPAEYEACQKTSTGLLGKDALPLICLDLDSFYIRFLSQVKGSVGASVKISQHIHTDVIVWRMGTNTAIRIKTKSMRCRFKLLSLLLPVRSVIK</sequence>
<proteinExistence type="predicted"/>
<protein>
    <submittedName>
        <fullName evidence="1">Uncharacterized protein</fullName>
    </submittedName>
</protein>
<evidence type="ECO:0000313" key="2">
    <source>
        <dbReference type="Proteomes" id="UP000078200"/>
    </source>
</evidence>
<dbReference type="AlphaFoldDB" id="A0A1A9UKV8"/>
<dbReference type="EnsemblMetazoa" id="GAUT007823-RA">
    <property type="protein sequence ID" value="GAUT007823-PA"/>
    <property type="gene ID" value="GAUT007823"/>
</dbReference>
<keyword evidence="2" id="KW-1185">Reference proteome</keyword>